<protein>
    <submittedName>
        <fullName evidence="1">Uncharacterized protein</fullName>
    </submittedName>
</protein>
<accession>A0ABU6QS54</accession>
<proteinExistence type="predicted"/>
<reference evidence="1 2" key="1">
    <citation type="journal article" date="2023" name="Plants (Basel)">
        <title>Bridging the Gap: Combining Genomics and Transcriptomics Approaches to Understand Stylosanthes scabra, an Orphan Legume from the Brazilian Caatinga.</title>
        <authorList>
            <person name="Ferreira-Neto J.R.C."/>
            <person name="da Silva M.D."/>
            <person name="Binneck E."/>
            <person name="de Melo N.F."/>
            <person name="da Silva R.H."/>
            <person name="de Melo A.L.T.M."/>
            <person name="Pandolfi V."/>
            <person name="Bustamante F.O."/>
            <person name="Brasileiro-Vidal A.C."/>
            <person name="Benko-Iseppon A.M."/>
        </authorList>
    </citation>
    <scope>NUCLEOTIDE SEQUENCE [LARGE SCALE GENOMIC DNA]</scope>
    <source>
        <tissue evidence="1">Leaves</tissue>
    </source>
</reference>
<sequence>MQELVQTSEGNDNLNYMRWVSRTGRKLHQQLWRPVERIREGESSDSALTMAEGFDGDRVSERQWLRLRNPKVDG</sequence>
<name>A0ABU6QS54_9FABA</name>
<gene>
    <name evidence="1" type="ORF">PIB30_079917</name>
</gene>
<dbReference type="EMBL" id="JASCZI010001148">
    <property type="protein sequence ID" value="MED6114403.1"/>
    <property type="molecule type" value="Genomic_DNA"/>
</dbReference>
<evidence type="ECO:0000313" key="2">
    <source>
        <dbReference type="Proteomes" id="UP001341840"/>
    </source>
</evidence>
<organism evidence="1 2">
    <name type="scientific">Stylosanthes scabra</name>
    <dbReference type="NCBI Taxonomy" id="79078"/>
    <lineage>
        <taxon>Eukaryota</taxon>
        <taxon>Viridiplantae</taxon>
        <taxon>Streptophyta</taxon>
        <taxon>Embryophyta</taxon>
        <taxon>Tracheophyta</taxon>
        <taxon>Spermatophyta</taxon>
        <taxon>Magnoliopsida</taxon>
        <taxon>eudicotyledons</taxon>
        <taxon>Gunneridae</taxon>
        <taxon>Pentapetalae</taxon>
        <taxon>rosids</taxon>
        <taxon>fabids</taxon>
        <taxon>Fabales</taxon>
        <taxon>Fabaceae</taxon>
        <taxon>Papilionoideae</taxon>
        <taxon>50 kb inversion clade</taxon>
        <taxon>dalbergioids sensu lato</taxon>
        <taxon>Dalbergieae</taxon>
        <taxon>Pterocarpus clade</taxon>
        <taxon>Stylosanthes</taxon>
    </lineage>
</organism>
<dbReference type="Proteomes" id="UP001341840">
    <property type="component" value="Unassembled WGS sequence"/>
</dbReference>
<keyword evidence="2" id="KW-1185">Reference proteome</keyword>
<comment type="caution">
    <text evidence="1">The sequence shown here is derived from an EMBL/GenBank/DDBJ whole genome shotgun (WGS) entry which is preliminary data.</text>
</comment>
<evidence type="ECO:0000313" key="1">
    <source>
        <dbReference type="EMBL" id="MED6114403.1"/>
    </source>
</evidence>